<gene>
    <name evidence="5" type="ORF">DAPPUDRAFT_249621</name>
</gene>
<dbReference type="EMBL" id="GL732571">
    <property type="protein sequence ID" value="EFX76016.1"/>
    <property type="molecule type" value="Genomic_DNA"/>
</dbReference>
<dbReference type="AlphaFoldDB" id="E9GX13"/>
<proteinExistence type="inferred from homology"/>
<dbReference type="GO" id="GO:0048244">
    <property type="term" value="F:phytanoyl-CoA dioxygenase activity"/>
    <property type="evidence" value="ECO:0007669"/>
    <property type="project" value="UniProtKB-EC"/>
</dbReference>
<evidence type="ECO:0000313" key="5">
    <source>
        <dbReference type="EMBL" id="EFX76016.1"/>
    </source>
</evidence>
<dbReference type="PANTHER" id="PTHR21308">
    <property type="entry name" value="PHYTANOYL-COA ALPHA-HYDROXYLASE"/>
    <property type="match status" value="1"/>
</dbReference>
<dbReference type="EC" id="1.14.11.18" evidence="2"/>
<dbReference type="KEGG" id="dpx:DAPPUDRAFT_249621"/>
<sequence length="60" mass="6828">MAIHTMDSHYLPFRPANRIVCSWTAMEDITPENGCLIVLPGSHTGELLQHDYPQWEASFV</sequence>
<dbReference type="Gene3D" id="2.60.120.620">
    <property type="entry name" value="q2cbj1_9rhob like domain"/>
    <property type="match status" value="1"/>
</dbReference>
<protein>
    <recommendedName>
        <fullName evidence="2">phytanoyl-CoA dioxygenase</fullName>
        <ecNumber evidence="2">1.14.11.18</ecNumber>
    </recommendedName>
    <alternativeName>
        <fullName evidence="3">Phytanic acid oxidase</fullName>
    </alternativeName>
    <alternativeName>
        <fullName evidence="4">Phytanoyl-CoA alpha-hydroxylase</fullName>
    </alternativeName>
</protein>
<dbReference type="GO" id="GO:0001561">
    <property type="term" value="P:fatty acid alpha-oxidation"/>
    <property type="evidence" value="ECO:0007669"/>
    <property type="project" value="InterPro"/>
</dbReference>
<dbReference type="InterPro" id="IPR047128">
    <property type="entry name" value="PhyH"/>
</dbReference>
<dbReference type="InParanoid" id="E9GX13"/>
<organism evidence="5 6">
    <name type="scientific">Daphnia pulex</name>
    <name type="common">Water flea</name>
    <dbReference type="NCBI Taxonomy" id="6669"/>
    <lineage>
        <taxon>Eukaryota</taxon>
        <taxon>Metazoa</taxon>
        <taxon>Ecdysozoa</taxon>
        <taxon>Arthropoda</taxon>
        <taxon>Crustacea</taxon>
        <taxon>Branchiopoda</taxon>
        <taxon>Diplostraca</taxon>
        <taxon>Cladocera</taxon>
        <taxon>Anomopoda</taxon>
        <taxon>Daphniidae</taxon>
        <taxon>Daphnia</taxon>
    </lineage>
</organism>
<dbReference type="HOGENOM" id="CLU_2944043_0_0_1"/>
<evidence type="ECO:0000256" key="4">
    <source>
        <dbReference type="ARBA" id="ARBA00034924"/>
    </source>
</evidence>
<evidence type="ECO:0000256" key="2">
    <source>
        <dbReference type="ARBA" id="ARBA00034809"/>
    </source>
</evidence>
<dbReference type="eggNOG" id="KOG3290">
    <property type="taxonomic scope" value="Eukaryota"/>
</dbReference>
<reference evidence="5 6" key="1">
    <citation type="journal article" date="2011" name="Science">
        <title>The ecoresponsive genome of Daphnia pulex.</title>
        <authorList>
            <person name="Colbourne J.K."/>
            <person name="Pfrender M.E."/>
            <person name="Gilbert D."/>
            <person name="Thomas W.K."/>
            <person name="Tucker A."/>
            <person name="Oakley T.H."/>
            <person name="Tokishita S."/>
            <person name="Aerts A."/>
            <person name="Arnold G.J."/>
            <person name="Basu M.K."/>
            <person name="Bauer D.J."/>
            <person name="Caceres C.E."/>
            <person name="Carmel L."/>
            <person name="Casola C."/>
            <person name="Choi J.H."/>
            <person name="Detter J.C."/>
            <person name="Dong Q."/>
            <person name="Dusheyko S."/>
            <person name="Eads B.D."/>
            <person name="Frohlich T."/>
            <person name="Geiler-Samerotte K.A."/>
            <person name="Gerlach D."/>
            <person name="Hatcher P."/>
            <person name="Jogdeo S."/>
            <person name="Krijgsveld J."/>
            <person name="Kriventseva E.V."/>
            <person name="Kultz D."/>
            <person name="Laforsch C."/>
            <person name="Lindquist E."/>
            <person name="Lopez J."/>
            <person name="Manak J.R."/>
            <person name="Muller J."/>
            <person name="Pangilinan J."/>
            <person name="Patwardhan R.P."/>
            <person name="Pitluck S."/>
            <person name="Pritham E.J."/>
            <person name="Rechtsteiner A."/>
            <person name="Rho M."/>
            <person name="Rogozin I.B."/>
            <person name="Sakarya O."/>
            <person name="Salamov A."/>
            <person name="Schaack S."/>
            <person name="Shapiro H."/>
            <person name="Shiga Y."/>
            <person name="Skalitzky C."/>
            <person name="Smith Z."/>
            <person name="Souvorov A."/>
            <person name="Sung W."/>
            <person name="Tang Z."/>
            <person name="Tsuchiya D."/>
            <person name="Tu H."/>
            <person name="Vos H."/>
            <person name="Wang M."/>
            <person name="Wolf Y.I."/>
            <person name="Yamagata H."/>
            <person name="Yamada T."/>
            <person name="Ye Y."/>
            <person name="Shaw J.R."/>
            <person name="Andrews J."/>
            <person name="Crease T.J."/>
            <person name="Tang H."/>
            <person name="Lucas S.M."/>
            <person name="Robertson H.M."/>
            <person name="Bork P."/>
            <person name="Koonin E.V."/>
            <person name="Zdobnov E.M."/>
            <person name="Grigoriev I.V."/>
            <person name="Lynch M."/>
            <person name="Boore J.L."/>
        </authorList>
    </citation>
    <scope>NUCLEOTIDE SEQUENCE [LARGE SCALE GENOMIC DNA]</scope>
</reference>
<dbReference type="Proteomes" id="UP000000305">
    <property type="component" value="Unassembled WGS sequence"/>
</dbReference>
<evidence type="ECO:0000256" key="1">
    <source>
        <dbReference type="ARBA" id="ARBA00005830"/>
    </source>
</evidence>
<dbReference type="SUPFAM" id="SSF51197">
    <property type="entry name" value="Clavaminate synthase-like"/>
    <property type="match status" value="1"/>
</dbReference>
<dbReference type="STRING" id="6669.E9GX13"/>
<name>E9GX13_DAPPU</name>
<dbReference type="PANTHER" id="PTHR21308:SF1">
    <property type="entry name" value="PHYTANOYL-COA DIOXYGENASE, PEROXISOMAL"/>
    <property type="match status" value="1"/>
</dbReference>
<keyword evidence="6" id="KW-1185">Reference proteome</keyword>
<accession>E9GX13</accession>
<evidence type="ECO:0000313" key="6">
    <source>
        <dbReference type="Proteomes" id="UP000000305"/>
    </source>
</evidence>
<dbReference type="OrthoDB" id="445007at2759"/>
<evidence type="ECO:0000256" key="3">
    <source>
        <dbReference type="ARBA" id="ARBA00034921"/>
    </source>
</evidence>
<dbReference type="InterPro" id="IPR008775">
    <property type="entry name" value="Phytyl_CoA_dOase-like"/>
</dbReference>
<comment type="similarity">
    <text evidence="1">Belongs to the PhyH family.</text>
</comment>
<dbReference type="Pfam" id="PF05721">
    <property type="entry name" value="PhyH"/>
    <property type="match status" value="1"/>
</dbReference>